<dbReference type="Gene3D" id="2.60.120.620">
    <property type="entry name" value="q2cbj1_9rhob like domain"/>
    <property type="match status" value="1"/>
</dbReference>
<accession>A0AAJ3FSF7</accession>
<dbReference type="Proteomes" id="UP000562723">
    <property type="component" value="Unassembled WGS sequence"/>
</dbReference>
<proteinExistence type="predicted"/>
<name>A0AAJ3FSF7_9PSED</name>
<dbReference type="SUPFAM" id="SSF51197">
    <property type="entry name" value="Clavaminate synthase-like"/>
    <property type="match status" value="1"/>
</dbReference>
<evidence type="ECO:0008006" key="3">
    <source>
        <dbReference type="Google" id="ProtNLM"/>
    </source>
</evidence>
<dbReference type="AlphaFoldDB" id="A0AAJ3FSF7"/>
<reference evidence="1 2" key="1">
    <citation type="journal article" date="2020" name="Front. Plant Sci.">
        <title>Isolation of Rhizosphere Bacteria That Improve Quality and Water Stress Tolerance in Greenhouse Ornamentals.</title>
        <authorList>
            <person name="Nordstedt N.P."/>
            <person name="Jones M.L."/>
        </authorList>
    </citation>
    <scope>NUCLEOTIDE SEQUENCE [LARGE SCALE GENOMIC DNA]</scope>
    <source>
        <strain evidence="1 2">C2F7</strain>
    </source>
</reference>
<protein>
    <recommendedName>
        <fullName evidence="3">Phytanoyl-CoA dioxygenase</fullName>
    </recommendedName>
</protein>
<comment type="caution">
    <text evidence="1">The sequence shown here is derived from an EMBL/GenBank/DDBJ whole genome shotgun (WGS) entry which is preliminary data.</text>
</comment>
<sequence>MLTKYKIMRGLFKRRAIRTLAWKIVAYFNKGRLEVFCKEQLRRKHDSFVAFDIDSIAPVIAELEASGAMVGPSLPREVVQYLSEYAETHPCFADRDQTKGFYLKDRAKAEESLGKELLLAQYFDAGEDAVIAKIANDPYILSIAARYLKVPPKLMSVNMWWTFPVNASAEDKARHAHVFHFDLDDLKFVKFFFYLTDVDDQAGPHVFVKTSNRVIKYKTPMFRSRRFTDEEIIAGYGADNVIKVLGGAGTCLIEDTITVHKGVTPVSRARLMLQFEYSINTYSEISCVSDRNAQKIFV</sequence>
<gene>
    <name evidence="1" type="ORF">HNO85_02500</name>
</gene>
<evidence type="ECO:0000313" key="1">
    <source>
        <dbReference type="EMBL" id="NUT79806.1"/>
    </source>
</evidence>
<dbReference type="EMBL" id="JABFMS010000002">
    <property type="protein sequence ID" value="NUT79806.1"/>
    <property type="molecule type" value="Genomic_DNA"/>
</dbReference>
<organism evidence="1 2">
    <name type="scientific">Pseudomonas brassicacearum</name>
    <dbReference type="NCBI Taxonomy" id="930166"/>
    <lineage>
        <taxon>Bacteria</taxon>
        <taxon>Pseudomonadati</taxon>
        <taxon>Pseudomonadota</taxon>
        <taxon>Gammaproteobacteria</taxon>
        <taxon>Pseudomonadales</taxon>
        <taxon>Pseudomonadaceae</taxon>
        <taxon>Pseudomonas</taxon>
    </lineage>
</organism>
<evidence type="ECO:0000313" key="2">
    <source>
        <dbReference type="Proteomes" id="UP000562723"/>
    </source>
</evidence>